<dbReference type="InterPro" id="IPR025615">
    <property type="entry name" value="TILa_dom"/>
</dbReference>
<name>A0A7L3TJ46_RISTR</name>
<evidence type="ECO:0000313" key="8">
    <source>
        <dbReference type="Proteomes" id="UP000540089"/>
    </source>
</evidence>
<proteinExistence type="predicted"/>
<feature type="non-terminal residue" evidence="7">
    <location>
        <position position="1"/>
    </location>
</feature>
<dbReference type="Pfam" id="PF01826">
    <property type="entry name" value="TIL"/>
    <property type="match status" value="1"/>
</dbReference>
<protein>
    <submittedName>
        <fullName evidence="7">FCGBP protein</fullName>
    </submittedName>
</protein>
<comment type="subcellular location">
    <subcellularLocation>
        <location evidence="1">Secreted</location>
    </subcellularLocation>
</comment>
<feature type="domain" description="VWFD" evidence="6">
    <location>
        <begin position="845"/>
        <end position="1034"/>
    </location>
</feature>
<dbReference type="SMART" id="SM00216">
    <property type="entry name" value="VWD"/>
    <property type="match status" value="3"/>
</dbReference>
<evidence type="ECO:0000256" key="5">
    <source>
        <dbReference type="ARBA" id="ARBA00023180"/>
    </source>
</evidence>
<dbReference type="PANTHER" id="PTHR11339:SF244">
    <property type="entry name" value="IGGFC-BINDING PROTEIN"/>
    <property type="match status" value="1"/>
</dbReference>
<dbReference type="InterPro" id="IPR001846">
    <property type="entry name" value="VWF_type-D"/>
</dbReference>
<accession>A0A7L3TJ46</accession>
<dbReference type="SMART" id="SM00832">
    <property type="entry name" value="C8"/>
    <property type="match status" value="2"/>
</dbReference>
<feature type="domain" description="VWFD" evidence="6">
    <location>
        <begin position="94"/>
        <end position="272"/>
    </location>
</feature>
<reference evidence="7 8" key="1">
    <citation type="submission" date="2019-09" db="EMBL/GenBank/DDBJ databases">
        <title>Bird 10,000 Genomes (B10K) Project - Family phase.</title>
        <authorList>
            <person name="Zhang G."/>
        </authorList>
    </citation>
    <scope>NUCLEOTIDE SEQUENCE [LARGE SCALE GENOMIC DNA]</scope>
    <source>
        <strain evidence="7">OUT-0021</strain>
        <tissue evidence="7">Blood</tissue>
    </source>
</reference>
<dbReference type="FunFam" id="2.10.25.10:FF:000153">
    <property type="entry name" value="MUC5B isoform 1"/>
    <property type="match status" value="1"/>
</dbReference>
<dbReference type="Gene3D" id="2.10.25.10">
    <property type="entry name" value="Laminin"/>
    <property type="match status" value="1"/>
</dbReference>
<keyword evidence="2" id="KW-0964">Secreted</keyword>
<dbReference type="Pfam" id="PF12714">
    <property type="entry name" value="TILa"/>
    <property type="match status" value="2"/>
</dbReference>
<keyword evidence="4" id="KW-1015">Disulfide bond</keyword>
<dbReference type="Proteomes" id="UP000540089">
    <property type="component" value="Unassembled WGS sequence"/>
</dbReference>
<comment type="caution">
    <text evidence="7">The sequence shown here is derived from an EMBL/GenBank/DDBJ whole genome shotgun (WGS) entry which is preliminary data.</text>
</comment>
<organism evidence="7 8">
    <name type="scientific">Rissa tridactyla</name>
    <name type="common">Black-legged kittiwake</name>
    <name type="synonym">Larus tridactyla</name>
    <dbReference type="NCBI Taxonomy" id="75485"/>
    <lineage>
        <taxon>Eukaryota</taxon>
        <taxon>Metazoa</taxon>
        <taxon>Chordata</taxon>
        <taxon>Craniata</taxon>
        <taxon>Vertebrata</taxon>
        <taxon>Euteleostomi</taxon>
        <taxon>Archelosauria</taxon>
        <taxon>Archosauria</taxon>
        <taxon>Dinosauria</taxon>
        <taxon>Saurischia</taxon>
        <taxon>Theropoda</taxon>
        <taxon>Coelurosauria</taxon>
        <taxon>Aves</taxon>
        <taxon>Neognathae</taxon>
        <taxon>Neoaves</taxon>
        <taxon>Charadriiformes</taxon>
        <taxon>Laridae</taxon>
        <taxon>Rissa</taxon>
    </lineage>
</organism>
<dbReference type="InterPro" id="IPR002919">
    <property type="entry name" value="TIL_dom"/>
</dbReference>
<evidence type="ECO:0000313" key="7">
    <source>
        <dbReference type="EMBL" id="NXV39465.1"/>
    </source>
</evidence>
<dbReference type="AlphaFoldDB" id="A0A7L3TJ46"/>
<keyword evidence="3" id="KW-0677">Repeat</keyword>
<gene>
    <name evidence="7" type="primary">Fcgbp_1</name>
    <name evidence="7" type="ORF">RISTRI_R07488</name>
</gene>
<dbReference type="Pfam" id="PF08742">
    <property type="entry name" value="C8"/>
    <property type="match status" value="2"/>
</dbReference>
<keyword evidence="5" id="KW-0325">Glycoprotein</keyword>
<dbReference type="InterPro" id="IPR014853">
    <property type="entry name" value="VWF/SSPO/ZAN-like_Cys-rich_dom"/>
</dbReference>
<dbReference type="CDD" id="cd19941">
    <property type="entry name" value="TIL"/>
    <property type="match status" value="1"/>
</dbReference>
<dbReference type="SUPFAM" id="SSF57567">
    <property type="entry name" value="Serine protease inhibitors"/>
    <property type="match status" value="1"/>
</dbReference>
<feature type="domain" description="VWFD" evidence="6">
    <location>
        <begin position="1"/>
        <end position="54"/>
    </location>
</feature>
<evidence type="ECO:0000256" key="3">
    <source>
        <dbReference type="ARBA" id="ARBA00022737"/>
    </source>
</evidence>
<dbReference type="GO" id="GO:0005576">
    <property type="term" value="C:extracellular region"/>
    <property type="evidence" value="ECO:0007669"/>
    <property type="project" value="UniProtKB-SubCell"/>
</dbReference>
<feature type="non-terminal residue" evidence="7">
    <location>
        <position position="1034"/>
    </location>
</feature>
<dbReference type="PROSITE" id="PS51233">
    <property type="entry name" value="VWFD"/>
    <property type="match status" value="4"/>
</dbReference>
<keyword evidence="8" id="KW-1185">Reference proteome</keyword>
<evidence type="ECO:0000259" key="6">
    <source>
        <dbReference type="PROSITE" id="PS51233"/>
    </source>
</evidence>
<evidence type="ECO:0000256" key="2">
    <source>
        <dbReference type="ARBA" id="ARBA00022525"/>
    </source>
</evidence>
<dbReference type="InterPro" id="IPR036084">
    <property type="entry name" value="Ser_inhib-like_sf"/>
</dbReference>
<dbReference type="PANTHER" id="PTHR11339">
    <property type="entry name" value="EXTRACELLULAR MATRIX GLYCOPROTEIN RELATED"/>
    <property type="match status" value="1"/>
</dbReference>
<feature type="domain" description="VWFD" evidence="6">
    <location>
        <begin position="483"/>
        <end position="662"/>
    </location>
</feature>
<dbReference type="Pfam" id="PF00094">
    <property type="entry name" value="VWD"/>
    <property type="match status" value="4"/>
</dbReference>
<dbReference type="InterPro" id="IPR050780">
    <property type="entry name" value="Mucin_vWF_Thrombospondin_sf"/>
</dbReference>
<sequence length="1034" mass="110681">LIDLPSSYYKHTCGLCGNFNLKPEDDIPQSGNDLAAVVAWAESWKEFWADETCQSQCRCDPDLGMVVCKEGGCKLGETCAMVKGVRRCVAKSRSICVATGDPHYTTFDGRRYDFMGTCIYQLAALCSDDPTLVPFNVTVENNNRGSRVVSYTKEVTLNVYNMTLSLSQAHPQKLKVNGILVDLPFDHGDKVRVFLKGVHGFIKTDFEVIVTFDWYSYARVILPNTYSGAVCGLCGNADGDPQDDFALPDGQQVADAIQFADSWKVADVPGCGAGCTEGCKVCTEAEKRAYRGDKHCGLLVKKRGPFAACHSAIDPAPYFDDCLFDTCLYEGHQETVCRSLSAYVTACQSEGIRIKPWRTIAFCSLICPPNQHYELCGPTCPATCRGQEAAEECEEAKFCAEGCFCDQGFLLSGNRCVPLSQCGCWHQERYYQAGEEFFACPRCSERCVCKGDGAVECQPAGCGAAEVCEVQDGVRGCYPRDCGRCQVLGVVSYSTFDGHPLRFAGTCAYVLAAVEDAGPEDPLVPFMVEVEKENNQEAPAIRRLLVTVHGVTLGMARGAQWEVTVDGEQHLLPLTLAEGAVTVTQEGAHRVVQVQGGPKLLYDGQNYAVLTLPSTYHGRTKGLCGDFNGDASNDLTTPQELGDAWGTLTPTCTHGSPPPACSSDTPGPCGVLAEATGPFAGCHGVVAPQEYVAGCLQEQCGREDAAALCRSLQAYAAACQAAGGELQEWRAAAKCRESPANRGIACGGSGENRLRPALPPPPPNFWHLFQGGGRGGVGWDGTCRAQPFELPRPVPQIAETVLSPDCSQSCTCRAAGGMHCLPAACPFGQACGLKDGVRGCVDQPGRCTLAPAARFVSFDGATGTTTAAGIYVVVALCDHLRPAWFRLLADVGENQDRPTVGGGEVTRFLAFSPQFLERISLAPRSRPTVCPYWCLLQVNGVPATLPVEVSNALTIKESRGTIWITQEPEFVIGLSPAGEVTVTVARDLSQQVCGMCGNYNGNAGDDLRGPDGKLVGDVVAAAKAWRAPDFTHVS</sequence>
<evidence type="ECO:0000256" key="1">
    <source>
        <dbReference type="ARBA" id="ARBA00004613"/>
    </source>
</evidence>
<evidence type="ECO:0000256" key="4">
    <source>
        <dbReference type="ARBA" id="ARBA00023157"/>
    </source>
</evidence>
<dbReference type="EMBL" id="VZUC01009203">
    <property type="protein sequence ID" value="NXV39465.1"/>
    <property type="molecule type" value="Genomic_DNA"/>
</dbReference>